<sequence>MPIDMIQYMEECKEVMTQDTIDATVQSVNASRDGSISWVDAVVVNHCVINESIGNEDSSITPFTKNKIREAQKEDQSISNSLQKEQPETFPNATSRYPQQNLNMDSIIEKLNKIRTDTTELKASQVLGKNDELKERVGGLEQEVPDLNQYHSRVNLEVSGISETLNGEENTDSTVLNILQKIEPEITANEIDITHRIGTRKSGTMATRSEERQQPRPRHIIVRFTTRRRRNSIYDKRRKLISTRDLGYEQNNNIYINENLTPAGRSLLGKTNAAKKRTGYKFMWTYNGRIYVKKSPDHNTIIINTEPTS</sequence>
<organism evidence="3 4">
    <name type="scientific">Saccoglossus kowalevskii</name>
    <name type="common">Acorn worm</name>
    <dbReference type="NCBI Taxonomy" id="10224"/>
    <lineage>
        <taxon>Eukaryota</taxon>
        <taxon>Metazoa</taxon>
        <taxon>Hemichordata</taxon>
        <taxon>Enteropneusta</taxon>
        <taxon>Harrimaniidae</taxon>
        <taxon>Saccoglossus</taxon>
    </lineage>
</organism>
<evidence type="ECO:0000259" key="2">
    <source>
        <dbReference type="Pfam" id="PF25298"/>
    </source>
</evidence>
<proteinExistence type="predicted"/>
<dbReference type="InterPro" id="IPR057251">
    <property type="entry name" value="FP_C"/>
</dbReference>
<accession>A0ABM0MYG9</accession>
<dbReference type="Proteomes" id="UP000694865">
    <property type="component" value="Unplaced"/>
</dbReference>
<name>A0ABM0MYG9_SACKO</name>
<keyword evidence="3" id="KW-1185">Reference proteome</keyword>
<protein>
    <submittedName>
        <fullName evidence="4">Uncharacterized protein LOC102805302</fullName>
    </submittedName>
</protein>
<reference evidence="4" key="1">
    <citation type="submission" date="2025-08" db="UniProtKB">
        <authorList>
            <consortium name="RefSeq"/>
        </authorList>
    </citation>
    <scope>IDENTIFICATION</scope>
    <source>
        <tissue evidence="4">Testes</tissue>
    </source>
</reference>
<dbReference type="RefSeq" id="XP_006825060.1">
    <property type="nucleotide sequence ID" value="XM_006824997.1"/>
</dbReference>
<evidence type="ECO:0000256" key="1">
    <source>
        <dbReference type="SAM" id="MobiDB-lite"/>
    </source>
</evidence>
<dbReference type="Gene3D" id="3.30.70.1820">
    <property type="entry name" value="L1 transposable element, RRM domain"/>
    <property type="match status" value="1"/>
</dbReference>
<feature type="region of interest" description="Disordered" evidence="1">
    <location>
        <begin position="73"/>
        <end position="98"/>
    </location>
</feature>
<evidence type="ECO:0000313" key="4">
    <source>
        <dbReference type="RefSeq" id="XP_006825060.1"/>
    </source>
</evidence>
<dbReference type="GeneID" id="102805302"/>
<feature type="compositionally biased region" description="Polar residues" evidence="1">
    <location>
        <begin position="77"/>
        <end position="98"/>
    </location>
</feature>
<dbReference type="Pfam" id="PF25298">
    <property type="entry name" value="Baculo_FP_2nd"/>
    <property type="match status" value="1"/>
</dbReference>
<feature type="non-terminal residue" evidence="4">
    <location>
        <position position="309"/>
    </location>
</feature>
<feature type="domain" description="FP protein C-terminal" evidence="2">
    <location>
        <begin position="261"/>
        <end position="306"/>
    </location>
</feature>
<evidence type="ECO:0000313" key="3">
    <source>
        <dbReference type="Proteomes" id="UP000694865"/>
    </source>
</evidence>
<gene>
    <name evidence="4" type="primary">LOC102805302</name>
</gene>